<protein>
    <submittedName>
        <fullName evidence="3">Centrosomal protein of</fullName>
    </submittedName>
</protein>
<dbReference type="AlphaFoldDB" id="A0A0X3Q336"/>
<dbReference type="GO" id="GO:0000922">
    <property type="term" value="C:spindle pole"/>
    <property type="evidence" value="ECO:0007669"/>
    <property type="project" value="InterPro"/>
</dbReference>
<organism evidence="3">
    <name type="scientific">Schistocephalus solidus</name>
    <name type="common">Tapeworm</name>
    <dbReference type="NCBI Taxonomy" id="70667"/>
    <lineage>
        <taxon>Eukaryota</taxon>
        <taxon>Metazoa</taxon>
        <taxon>Spiralia</taxon>
        <taxon>Lophotrochozoa</taxon>
        <taxon>Platyhelminthes</taxon>
        <taxon>Cestoda</taxon>
        <taxon>Eucestoda</taxon>
        <taxon>Diphyllobothriidea</taxon>
        <taxon>Diphyllobothriidae</taxon>
        <taxon>Schistocephalus</taxon>
    </lineage>
</organism>
<dbReference type="InterPro" id="IPR026619">
    <property type="entry name" value="CEP95"/>
</dbReference>
<sequence>MQDEYISRLVLDNSRSLVKRLHLSCIINSIGDVDINLFERFLLLLNSSLDSDISKNQSETLEARYQFILDWLSSELDSEISHISAASLAKFDPLHLKNLLEILSLLLEENISGDASLSYKIAATRSENPSCENLPEETVTVNCSAASCPLSVAGFNWENRLDYLQSKLVQMFPPGDCSVCHNQRDISNHSMGTPKRLFDSASDSQSESVTQPPPHPPAPIPVPTPRRLSAPPTSRSILKPIEVPLSRVGAPISFRWSDPQPRYTRRCNGADLLRDLLTELPGITLSRETQNYLQKRLESFYNSKDCTLSANGASATSGMTSALARSLSELELKQRNRLTLLYGQDDRTARLNASRTQEDFCRQLKAELRERKRQEVRARCYQRQFVDQFRAQKLAQKAEEELLFRRIFEKAMEIERQHRLEERKVAREIRQKEFALQKSILYDLEYAHNERMRLMREEDHDLQNRILQEEKENKLAKQRAEVELRKRLTNEIRELEQALLNSTDSFCFRQRDGARLLSELV</sequence>
<dbReference type="PANTHER" id="PTHR22545">
    <property type="entry name" value="CENTROSOMAL PROTEIN OF 95 KDA"/>
    <property type="match status" value="1"/>
</dbReference>
<dbReference type="PANTHER" id="PTHR22545:SF0">
    <property type="entry name" value="CENTROSOMAL PROTEIN OF 95 KDA"/>
    <property type="match status" value="1"/>
</dbReference>
<proteinExistence type="predicted"/>
<feature type="compositionally biased region" description="Pro residues" evidence="2">
    <location>
        <begin position="211"/>
        <end position="224"/>
    </location>
</feature>
<name>A0A0X3Q336_SCHSO</name>
<feature type="coiled-coil region" evidence="1">
    <location>
        <begin position="452"/>
        <end position="505"/>
    </location>
</feature>
<reference evidence="3" key="1">
    <citation type="submission" date="2016-01" db="EMBL/GenBank/DDBJ databases">
        <title>Reference transcriptome for the parasite Schistocephalus solidus: insights into the molecular evolution of parasitism.</title>
        <authorList>
            <person name="Hebert F.O."/>
            <person name="Grambauer S."/>
            <person name="Barber I."/>
            <person name="Landry C.R."/>
            <person name="Aubin-Horth N."/>
        </authorList>
    </citation>
    <scope>NUCLEOTIDE SEQUENCE</scope>
</reference>
<feature type="region of interest" description="Disordered" evidence="2">
    <location>
        <begin position="190"/>
        <end position="236"/>
    </location>
</feature>
<evidence type="ECO:0000256" key="1">
    <source>
        <dbReference type="SAM" id="Coils"/>
    </source>
</evidence>
<evidence type="ECO:0000256" key="2">
    <source>
        <dbReference type="SAM" id="MobiDB-lite"/>
    </source>
</evidence>
<dbReference type="GO" id="GO:0005813">
    <property type="term" value="C:centrosome"/>
    <property type="evidence" value="ECO:0007669"/>
    <property type="project" value="InterPro"/>
</dbReference>
<evidence type="ECO:0000313" key="3">
    <source>
        <dbReference type="EMBL" id="JAP55152.1"/>
    </source>
</evidence>
<accession>A0A0X3Q336</accession>
<dbReference type="EMBL" id="GEEE01008073">
    <property type="protein sequence ID" value="JAP55152.1"/>
    <property type="molecule type" value="Transcribed_RNA"/>
</dbReference>
<keyword evidence="1" id="KW-0175">Coiled coil</keyword>
<feature type="compositionally biased region" description="Polar residues" evidence="2">
    <location>
        <begin position="201"/>
        <end position="210"/>
    </location>
</feature>
<gene>
    <name evidence="3" type="primary">CEP95</name>
    <name evidence="3" type="ORF">TR158060</name>
</gene>